<dbReference type="EC" id="3.1.1.-" evidence="3"/>
<reference evidence="4 5" key="1">
    <citation type="submission" date="2021-11" db="EMBL/GenBank/DDBJ databases">
        <authorList>
            <person name="Depoorter E."/>
        </authorList>
    </citation>
    <scope>NUCLEOTIDE SEQUENCE [LARGE SCALE GENOMIC DNA]</scope>
    <source>
        <strain evidence="4 5">LMG 24286</strain>
    </source>
</reference>
<gene>
    <name evidence="3 4" type="primary">dtd</name>
    <name evidence="4" type="ORF">WGH24286_00657</name>
</gene>
<keyword evidence="3" id="KW-0963">Cytoplasm</keyword>
<dbReference type="HAMAP" id="MF_00518">
    <property type="entry name" value="Deacylase_Dtd"/>
    <property type="match status" value="1"/>
</dbReference>
<dbReference type="InterPro" id="IPR003732">
    <property type="entry name" value="Daa-tRNA_deacyls_DTD"/>
</dbReference>
<dbReference type="PANTHER" id="PTHR10472">
    <property type="entry name" value="D-TYROSYL-TRNA TYR DEACYLASE"/>
    <property type="match status" value="1"/>
</dbReference>
<evidence type="ECO:0000256" key="1">
    <source>
        <dbReference type="ARBA" id="ARBA00009673"/>
    </source>
</evidence>
<accession>A0ABM8Z9S7</accession>
<dbReference type="InterPro" id="IPR023509">
    <property type="entry name" value="DTD-like_sf"/>
</dbReference>
<comment type="caution">
    <text evidence="4">The sequence shown here is derived from an EMBL/GenBank/DDBJ whole genome shotgun (WGS) entry which is preliminary data.</text>
</comment>
<comment type="subcellular location">
    <subcellularLocation>
        <location evidence="3">Cytoplasm</location>
    </subcellularLocation>
</comment>
<proteinExistence type="inferred from homology"/>
<dbReference type="Proteomes" id="UP000789719">
    <property type="component" value="Unassembled WGS sequence"/>
</dbReference>
<comment type="catalytic activity">
    <reaction evidence="3">
        <text>glycyl-tRNA(Ala) + H2O = tRNA(Ala) + glycine + H(+)</text>
        <dbReference type="Rhea" id="RHEA:53744"/>
        <dbReference type="Rhea" id="RHEA-COMP:9657"/>
        <dbReference type="Rhea" id="RHEA-COMP:13640"/>
        <dbReference type="ChEBI" id="CHEBI:15377"/>
        <dbReference type="ChEBI" id="CHEBI:15378"/>
        <dbReference type="ChEBI" id="CHEBI:57305"/>
        <dbReference type="ChEBI" id="CHEBI:78442"/>
        <dbReference type="ChEBI" id="CHEBI:78522"/>
    </reaction>
</comment>
<evidence type="ECO:0000313" key="5">
    <source>
        <dbReference type="Proteomes" id="UP000789719"/>
    </source>
</evidence>
<feature type="short sequence motif" description="Gly-cisPro motif, important for rejection of L-amino acids" evidence="3">
    <location>
        <begin position="152"/>
        <end position="153"/>
    </location>
</feature>
<keyword evidence="3" id="KW-0694">RNA-binding</keyword>
<comment type="subunit">
    <text evidence="3">Homodimer.</text>
</comment>
<evidence type="ECO:0000256" key="2">
    <source>
        <dbReference type="ARBA" id="ARBA00022555"/>
    </source>
</evidence>
<keyword evidence="5" id="KW-1185">Reference proteome</keyword>
<dbReference type="CDD" id="cd00563">
    <property type="entry name" value="Dtyr_deacylase"/>
    <property type="match status" value="1"/>
</dbReference>
<keyword evidence="3 4" id="KW-0378">Hydrolase</keyword>
<dbReference type="PANTHER" id="PTHR10472:SF5">
    <property type="entry name" value="D-AMINOACYL-TRNA DEACYLASE 1"/>
    <property type="match status" value="1"/>
</dbReference>
<keyword evidence="2 3" id="KW-0820">tRNA-binding</keyword>
<comment type="domain">
    <text evidence="3">A Gly-cisPro motif from one monomer fits into the active site of the other monomer to allow specific chiral rejection of L-amino acids.</text>
</comment>
<sequence>MQTTVYSILVFLGESMRVIVQRVSEAQVTIENEIQGAIKHGLLLLVAVKDSDTQADIDYLCRKILHLRIFEDADGKMNQSLLDIEGEILSVSQFTLYAKTRKGNRPSFTDAGAPAYANELYQQLNTQLATSGLKVATGVFGADMQVALVNDGPVTIILDTEVD</sequence>
<dbReference type="Gene3D" id="3.50.80.10">
    <property type="entry name" value="D-tyrosyl-tRNA(Tyr) deacylase"/>
    <property type="match status" value="1"/>
</dbReference>
<dbReference type="EC" id="3.1.1.96" evidence="3"/>
<name>A0ABM8Z9S7_9LACO</name>
<evidence type="ECO:0000256" key="3">
    <source>
        <dbReference type="HAMAP-Rule" id="MF_00518"/>
    </source>
</evidence>
<comment type="function">
    <text evidence="3">An aminoacyl-tRNA editing enzyme that deacylates mischarged D-aminoacyl-tRNAs. Also deacylates mischarged glycyl-tRNA(Ala), protecting cells against glycine mischarging by AlaRS. Acts via tRNA-based rather than protein-based catalysis; rejects L-amino acids rather than detecting D-amino acids in the active site. By recycling D-aminoacyl-tRNA to D-amino acids and free tRNA molecules, this enzyme counteracts the toxicity associated with the formation of D-aminoacyl-tRNA entities in vivo and helps enforce protein L-homochirality.</text>
</comment>
<dbReference type="GO" id="GO:0051499">
    <property type="term" value="F:D-aminoacyl-tRNA deacylase activity"/>
    <property type="evidence" value="ECO:0007669"/>
    <property type="project" value="UniProtKB-EC"/>
</dbReference>
<evidence type="ECO:0000313" key="4">
    <source>
        <dbReference type="EMBL" id="CAH0418239.1"/>
    </source>
</evidence>
<comment type="similarity">
    <text evidence="1 3">Belongs to the DTD family.</text>
</comment>
<dbReference type="EMBL" id="CAKKNT010000005">
    <property type="protein sequence ID" value="CAH0418239.1"/>
    <property type="molecule type" value="Genomic_DNA"/>
</dbReference>
<dbReference type="Pfam" id="PF02580">
    <property type="entry name" value="Tyr_Deacylase"/>
    <property type="match status" value="1"/>
</dbReference>
<comment type="catalytic activity">
    <reaction evidence="3">
        <text>a D-aminoacyl-tRNA + H2O = a tRNA + a D-alpha-amino acid + H(+)</text>
        <dbReference type="Rhea" id="RHEA:13953"/>
        <dbReference type="Rhea" id="RHEA-COMP:10123"/>
        <dbReference type="Rhea" id="RHEA-COMP:10124"/>
        <dbReference type="ChEBI" id="CHEBI:15377"/>
        <dbReference type="ChEBI" id="CHEBI:15378"/>
        <dbReference type="ChEBI" id="CHEBI:59871"/>
        <dbReference type="ChEBI" id="CHEBI:78442"/>
        <dbReference type="ChEBI" id="CHEBI:79333"/>
        <dbReference type="EC" id="3.1.1.96"/>
    </reaction>
</comment>
<dbReference type="NCBIfam" id="TIGR00256">
    <property type="entry name" value="D-aminoacyl-tRNA deacylase"/>
    <property type="match status" value="1"/>
</dbReference>
<organism evidence="4 5">
    <name type="scientific">Periweissella ghanensis</name>
    <dbReference type="NCBI Taxonomy" id="467997"/>
    <lineage>
        <taxon>Bacteria</taxon>
        <taxon>Bacillati</taxon>
        <taxon>Bacillota</taxon>
        <taxon>Bacilli</taxon>
        <taxon>Lactobacillales</taxon>
        <taxon>Lactobacillaceae</taxon>
        <taxon>Periweissella</taxon>
    </lineage>
</organism>
<protein>
    <recommendedName>
        <fullName evidence="3">D-aminoacyl-tRNA deacylase</fullName>
        <shortName evidence="3">DTD</shortName>
        <ecNumber evidence="3">3.1.1.96</ecNumber>
    </recommendedName>
    <alternativeName>
        <fullName evidence="3">Gly-tRNA(Ala) deacylase</fullName>
        <ecNumber evidence="3">3.1.1.-</ecNumber>
    </alternativeName>
</protein>
<dbReference type="SUPFAM" id="SSF69500">
    <property type="entry name" value="DTD-like"/>
    <property type="match status" value="1"/>
</dbReference>